<dbReference type="InterPro" id="IPR013745">
    <property type="entry name" value="Bit61/PRR5"/>
</dbReference>
<protein>
    <submittedName>
        <fullName evidence="1">HbrB-domain-containing protein</fullName>
    </submittedName>
</protein>
<gene>
    <name evidence="1" type="ORF">K435DRAFT_644735</name>
</gene>
<dbReference type="GO" id="GO:0031932">
    <property type="term" value="C:TORC2 complex"/>
    <property type="evidence" value="ECO:0007669"/>
    <property type="project" value="TreeGrafter"/>
</dbReference>
<dbReference type="Proteomes" id="UP000297245">
    <property type="component" value="Unassembled WGS sequence"/>
</dbReference>
<dbReference type="Pfam" id="PF08539">
    <property type="entry name" value="HbrB"/>
    <property type="match status" value="2"/>
</dbReference>
<evidence type="ECO:0000313" key="1">
    <source>
        <dbReference type="EMBL" id="THV06780.1"/>
    </source>
</evidence>
<proteinExistence type="predicted"/>
<dbReference type="PANTHER" id="PTHR32428:SF2">
    <property type="entry name" value="TARGET OF RAPAMYCIN COMPLEX 2 SUBUNIT BIT61-RELATED"/>
    <property type="match status" value="1"/>
</dbReference>
<organism evidence="1 2">
    <name type="scientific">Dendrothele bispora (strain CBS 962.96)</name>
    <dbReference type="NCBI Taxonomy" id="1314807"/>
    <lineage>
        <taxon>Eukaryota</taxon>
        <taxon>Fungi</taxon>
        <taxon>Dikarya</taxon>
        <taxon>Basidiomycota</taxon>
        <taxon>Agaricomycotina</taxon>
        <taxon>Agaricomycetes</taxon>
        <taxon>Agaricomycetidae</taxon>
        <taxon>Agaricales</taxon>
        <taxon>Agaricales incertae sedis</taxon>
        <taxon>Dendrothele</taxon>
    </lineage>
</organism>
<reference evidence="1 2" key="1">
    <citation type="journal article" date="2019" name="Nat. Ecol. Evol.">
        <title>Megaphylogeny resolves global patterns of mushroom evolution.</title>
        <authorList>
            <person name="Varga T."/>
            <person name="Krizsan K."/>
            <person name="Foldi C."/>
            <person name="Dima B."/>
            <person name="Sanchez-Garcia M."/>
            <person name="Sanchez-Ramirez S."/>
            <person name="Szollosi G.J."/>
            <person name="Szarkandi J.G."/>
            <person name="Papp V."/>
            <person name="Albert L."/>
            <person name="Andreopoulos W."/>
            <person name="Angelini C."/>
            <person name="Antonin V."/>
            <person name="Barry K.W."/>
            <person name="Bougher N.L."/>
            <person name="Buchanan P."/>
            <person name="Buyck B."/>
            <person name="Bense V."/>
            <person name="Catcheside P."/>
            <person name="Chovatia M."/>
            <person name="Cooper J."/>
            <person name="Damon W."/>
            <person name="Desjardin D."/>
            <person name="Finy P."/>
            <person name="Geml J."/>
            <person name="Haridas S."/>
            <person name="Hughes K."/>
            <person name="Justo A."/>
            <person name="Karasinski D."/>
            <person name="Kautmanova I."/>
            <person name="Kiss B."/>
            <person name="Kocsube S."/>
            <person name="Kotiranta H."/>
            <person name="LaButti K.M."/>
            <person name="Lechner B.E."/>
            <person name="Liimatainen K."/>
            <person name="Lipzen A."/>
            <person name="Lukacs Z."/>
            <person name="Mihaltcheva S."/>
            <person name="Morgado L.N."/>
            <person name="Niskanen T."/>
            <person name="Noordeloos M.E."/>
            <person name="Ohm R.A."/>
            <person name="Ortiz-Santana B."/>
            <person name="Ovrebo C."/>
            <person name="Racz N."/>
            <person name="Riley R."/>
            <person name="Savchenko A."/>
            <person name="Shiryaev A."/>
            <person name="Soop K."/>
            <person name="Spirin V."/>
            <person name="Szebenyi C."/>
            <person name="Tomsovsky M."/>
            <person name="Tulloss R.E."/>
            <person name="Uehling J."/>
            <person name="Grigoriev I.V."/>
            <person name="Vagvolgyi C."/>
            <person name="Papp T."/>
            <person name="Martin F.M."/>
            <person name="Miettinen O."/>
            <person name="Hibbett D.S."/>
            <person name="Nagy L.G."/>
        </authorList>
    </citation>
    <scope>NUCLEOTIDE SEQUENCE [LARGE SCALE GENOMIC DNA]</scope>
    <source>
        <strain evidence="1 2">CBS 962.96</strain>
    </source>
</reference>
<sequence length="232" mass="25705">MHRLGSNAPPSAPSLPNPVSIVPTSIASTSSNDPWGALHVNLLPLFNREPLRIPIEELNNLVKRHISSVISVSPPKALASLEHDTVELLSSGMVTLNARLAGIDDDKLIPRVVELWGFFWDQVLTYVEGVGMSHRIYAKLMMFQSLLPLQTDPLLQALYNRPKRPSSPTRSTAKAVTSQKSASQIDVRNIALRCFRDKIIVPLSSRLYTRLSSLGKQDDLQEAPPRLEQMSV</sequence>
<dbReference type="EMBL" id="ML179041">
    <property type="protein sequence ID" value="THV06780.1"/>
    <property type="molecule type" value="Genomic_DNA"/>
</dbReference>
<dbReference type="AlphaFoldDB" id="A0A4S8MU75"/>
<dbReference type="PANTHER" id="PTHR32428">
    <property type="entry name" value="TARGET OF RAPAMYCIN COMPLEX 2 SUBUNIT BIT61-RELATED"/>
    <property type="match status" value="1"/>
</dbReference>
<dbReference type="OrthoDB" id="2290221at2759"/>
<keyword evidence="2" id="KW-1185">Reference proteome</keyword>
<accession>A0A4S8MU75</accession>
<name>A0A4S8MU75_DENBC</name>
<dbReference type="GO" id="GO:0038203">
    <property type="term" value="P:TORC2 signaling"/>
    <property type="evidence" value="ECO:0007669"/>
    <property type="project" value="TreeGrafter"/>
</dbReference>
<evidence type="ECO:0000313" key="2">
    <source>
        <dbReference type="Proteomes" id="UP000297245"/>
    </source>
</evidence>